<dbReference type="PANTHER" id="PTHR43414:SF6">
    <property type="entry name" value="MULTIDRUG RESISTANCE PROTEIN MDTG"/>
    <property type="match status" value="1"/>
</dbReference>
<organism evidence="9 10">
    <name type="scientific">Paenibacillus naphthalenovorans</name>
    <dbReference type="NCBI Taxonomy" id="162209"/>
    <lineage>
        <taxon>Bacteria</taxon>
        <taxon>Bacillati</taxon>
        <taxon>Bacillota</taxon>
        <taxon>Bacilli</taxon>
        <taxon>Bacillales</taxon>
        <taxon>Paenibacillaceae</taxon>
        <taxon>Paenibacillus</taxon>
    </lineage>
</organism>
<dbReference type="KEGG" id="pnp:IJ22_24500"/>
<dbReference type="GO" id="GO:0005886">
    <property type="term" value="C:plasma membrane"/>
    <property type="evidence" value="ECO:0007669"/>
    <property type="project" value="UniProtKB-SubCell"/>
</dbReference>
<evidence type="ECO:0000256" key="1">
    <source>
        <dbReference type="ARBA" id="ARBA00004651"/>
    </source>
</evidence>
<evidence type="ECO:0000256" key="7">
    <source>
        <dbReference type="SAM" id="Phobius"/>
    </source>
</evidence>
<dbReference type="EMBL" id="CP013652">
    <property type="protein sequence ID" value="ALS22823.1"/>
    <property type="molecule type" value="Genomic_DNA"/>
</dbReference>
<dbReference type="PANTHER" id="PTHR43414">
    <property type="entry name" value="MULTIDRUG RESISTANCE PROTEIN MDTG"/>
    <property type="match status" value="1"/>
</dbReference>
<evidence type="ECO:0000313" key="10">
    <source>
        <dbReference type="Proteomes" id="UP000061660"/>
    </source>
</evidence>
<feature type="transmembrane region" description="Helical" evidence="7">
    <location>
        <begin position="340"/>
        <end position="360"/>
    </location>
</feature>
<reference evidence="9 10" key="2">
    <citation type="journal article" date="2016" name="Genome Announc.">
        <title>Complete Genome Sequences of Two Interactive Moderate Thermophiles, Paenibacillus napthalenovorans 32O-Y and Paenibacillus sp. 32O-W.</title>
        <authorList>
            <person name="Butler R.R.III."/>
            <person name="Wang J."/>
            <person name="Stark B.C."/>
            <person name="Pombert J.F."/>
        </authorList>
    </citation>
    <scope>NUCLEOTIDE SEQUENCE [LARGE SCALE GENOMIC DNA]</scope>
    <source>
        <strain evidence="9 10">32O-Y</strain>
    </source>
</reference>
<dbReference type="AlphaFoldDB" id="A0A0U2VTH7"/>
<evidence type="ECO:0000256" key="5">
    <source>
        <dbReference type="ARBA" id="ARBA00022989"/>
    </source>
</evidence>
<feature type="transmembrane region" description="Helical" evidence="7">
    <location>
        <begin position="248"/>
        <end position="270"/>
    </location>
</feature>
<evidence type="ECO:0000256" key="6">
    <source>
        <dbReference type="ARBA" id="ARBA00023136"/>
    </source>
</evidence>
<evidence type="ECO:0000313" key="9">
    <source>
        <dbReference type="EMBL" id="ALS22823.1"/>
    </source>
</evidence>
<dbReference type="Pfam" id="PF07690">
    <property type="entry name" value="MFS_1"/>
    <property type="match status" value="1"/>
</dbReference>
<feature type="transmembrane region" description="Helical" evidence="7">
    <location>
        <begin position="306"/>
        <end position="328"/>
    </location>
</feature>
<dbReference type="RefSeq" id="WP_235594311.1">
    <property type="nucleotide sequence ID" value="NZ_CP013652.1"/>
</dbReference>
<dbReference type="PROSITE" id="PS50850">
    <property type="entry name" value="MFS"/>
    <property type="match status" value="1"/>
</dbReference>
<sequence>MEKWKRNLFILYVGQFLAMASMSCVTPFLPLYLQELGLTDPEEVRWWTGIIYAANLLTAFIFSPIWGKIADRYGRKLMLVRSGIGMAVTITLMGLATSHIHLLILRLLNGMMAGFGPAAIALTATNTPKERSGYALGILHSGSVAGTMCGPLLGGLMADWFGFAAVFFYTGVSIFIAALIVIFLVKENFEKQDRKEKTNFVQDFRKIVSRKPIASLFVSASIIRSAMVGTLPFIPLYVQSLAPSQDNLFFLAGITAASMGMANMITAPQLGKLGDKYGSHKVLICAAFGAILFSVPQAFVQELWQLIVLRFCTGACLGGMMPSIHVLVRHFAPKGMESRTYSYVNCAIFLGGMAGALGMGAVASRFGLPSIFICSAFLLLLNNGLMKFTLPDANRYSKPVGMAGVQDNNRSGEVK</sequence>
<feature type="domain" description="Major facilitator superfamily (MFS) profile" evidence="8">
    <location>
        <begin position="7"/>
        <end position="394"/>
    </location>
</feature>
<keyword evidence="3" id="KW-1003">Cell membrane</keyword>
<feature type="transmembrane region" description="Helical" evidence="7">
    <location>
        <begin position="78"/>
        <end position="97"/>
    </location>
</feature>
<comment type="subcellular location">
    <subcellularLocation>
        <location evidence="1">Cell membrane</location>
        <topology evidence="1">Multi-pass membrane protein</topology>
    </subcellularLocation>
</comment>
<dbReference type="SUPFAM" id="SSF103473">
    <property type="entry name" value="MFS general substrate transporter"/>
    <property type="match status" value="2"/>
</dbReference>
<evidence type="ECO:0000256" key="2">
    <source>
        <dbReference type="ARBA" id="ARBA00022448"/>
    </source>
</evidence>
<dbReference type="InterPro" id="IPR036259">
    <property type="entry name" value="MFS_trans_sf"/>
</dbReference>
<dbReference type="STRING" id="162209.IJ22_24500"/>
<evidence type="ECO:0000256" key="4">
    <source>
        <dbReference type="ARBA" id="ARBA00022692"/>
    </source>
</evidence>
<dbReference type="Gene3D" id="1.20.1250.20">
    <property type="entry name" value="MFS general substrate transporter like domains"/>
    <property type="match status" value="2"/>
</dbReference>
<dbReference type="GO" id="GO:0022857">
    <property type="term" value="F:transmembrane transporter activity"/>
    <property type="evidence" value="ECO:0007669"/>
    <property type="project" value="InterPro"/>
</dbReference>
<feature type="transmembrane region" description="Helical" evidence="7">
    <location>
        <begin position="366"/>
        <end position="385"/>
    </location>
</feature>
<keyword evidence="6 7" id="KW-0472">Membrane</keyword>
<name>A0A0U2VTH7_9BACL</name>
<dbReference type="InterPro" id="IPR011701">
    <property type="entry name" value="MFS"/>
</dbReference>
<feature type="transmembrane region" description="Helical" evidence="7">
    <location>
        <begin position="103"/>
        <end position="122"/>
    </location>
</feature>
<keyword evidence="5 7" id="KW-1133">Transmembrane helix</keyword>
<keyword evidence="2" id="KW-0813">Transport</keyword>
<dbReference type="Proteomes" id="UP000061660">
    <property type="component" value="Chromosome"/>
</dbReference>
<feature type="transmembrane region" description="Helical" evidence="7">
    <location>
        <begin position="134"/>
        <end position="154"/>
    </location>
</feature>
<feature type="transmembrane region" description="Helical" evidence="7">
    <location>
        <begin position="282"/>
        <end position="300"/>
    </location>
</feature>
<reference evidence="10" key="1">
    <citation type="submission" date="2015-12" db="EMBL/GenBank/DDBJ databases">
        <title>Complete genome sequences of two moderately thermophilic Paenibacillus species.</title>
        <authorList>
            <person name="Butler R.III."/>
            <person name="Wang J."/>
            <person name="Stark B.C."/>
            <person name="Pombert J.-F."/>
        </authorList>
    </citation>
    <scope>NUCLEOTIDE SEQUENCE [LARGE SCALE GENOMIC DNA]</scope>
    <source>
        <strain evidence="10">32O-Y</strain>
    </source>
</reference>
<keyword evidence="4 7" id="KW-0812">Transmembrane</keyword>
<dbReference type="PROSITE" id="PS51257">
    <property type="entry name" value="PROKAR_LIPOPROTEIN"/>
    <property type="match status" value="1"/>
</dbReference>
<protein>
    <submittedName>
        <fullName evidence="9">Multidrug transporter</fullName>
    </submittedName>
</protein>
<feature type="transmembrane region" description="Helical" evidence="7">
    <location>
        <begin position="213"/>
        <end position="236"/>
    </location>
</feature>
<dbReference type="PATRIC" id="fig|162209.4.peg.2603"/>
<proteinExistence type="predicted"/>
<feature type="transmembrane region" description="Helical" evidence="7">
    <location>
        <begin position="44"/>
        <end position="66"/>
    </location>
</feature>
<accession>A0A0U2VTH7</accession>
<evidence type="ECO:0000259" key="8">
    <source>
        <dbReference type="PROSITE" id="PS50850"/>
    </source>
</evidence>
<dbReference type="InterPro" id="IPR020846">
    <property type="entry name" value="MFS_dom"/>
</dbReference>
<dbReference type="InterPro" id="IPR001958">
    <property type="entry name" value="Tet-R_TetA/multi-R_MdtG-like"/>
</dbReference>
<keyword evidence="10" id="KW-1185">Reference proteome</keyword>
<feature type="transmembrane region" description="Helical" evidence="7">
    <location>
        <begin position="160"/>
        <end position="185"/>
    </location>
</feature>
<gene>
    <name evidence="9" type="ORF">IJ22_24500</name>
</gene>
<evidence type="ECO:0000256" key="3">
    <source>
        <dbReference type="ARBA" id="ARBA00022475"/>
    </source>
</evidence>
<dbReference type="PRINTS" id="PR01035">
    <property type="entry name" value="TCRTETA"/>
</dbReference>
<feature type="transmembrane region" description="Helical" evidence="7">
    <location>
        <begin position="9"/>
        <end position="32"/>
    </location>
</feature>